<evidence type="ECO:0000313" key="2">
    <source>
        <dbReference type="EMBL" id="UWZ86481.1"/>
    </source>
</evidence>
<evidence type="ECO:0000313" key="3">
    <source>
        <dbReference type="Proteomes" id="UP001059380"/>
    </source>
</evidence>
<dbReference type="Proteomes" id="UP001059380">
    <property type="component" value="Chromosome"/>
</dbReference>
<dbReference type="AlphaFoldDB" id="A0A9J7BVA3"/>
<name>A0A9J7BVA3_9BACT</name>
<gene>
    <name evidence="2" type="ORF">MOP44_11170</name>
</gene>
<protein>
    <submittedName>
        <fullName evidence="2">Uncharacterized protein</fullName>
    </submittedName>
</protein>
<organism evidence="2 3">
    <name type="scientific">Occallatibacter riparius</name>
    <dbReference type="NCBI Taxonomy" id="1002689"/>
    <lineage>
        <taxon>Bacteria</taxon>
        <taxon>Pseudomonadati</taxon>
        <taxon>Acidobacteriota</taxon>
        <taxon>Terriglobia</taxon>
        <taxon>Terriglobales</taxon>
        <taxon>Acidobacteriaceae</taxon>
        <taxon>Occallatibacter</taxon>
    </lineage>
</organism>
<dbReference type="EMBL" id="CP093313">
    <property type="protein sequence ID" value="UWZ86481.1"/>
    <property type="molecule type" value="Genomic_DNA"/>
</dbReference>
<reference evidence="2" key="1">
    <citation type="submission" date="2021-04" db="EMBL/GenBank/DDBJ databases">
        <title>Phylogenetic analysis of Acidobacteriaceae.</title>
        <authorList>
            <person name="Qiu L."/>
            <person name="Zhang Q."/>
        </authorList>
    </citation>
    <scope>NUCLEOTIDE SEQUENCE</scope>
    <source>
        <strain evidence="2">DSM 25168</strain>
    </source>
</reference>
<accession>A0A9J7BVA3</accession>
<dbReference type="RefSeq" id="WP_260796120.1">
    <property type="nucleotide sequence ID" value="NZ_CP093313.1"/>
</dbReference>
<dbReference type="KEGG" id="orp:MOP44_11170"/>
<sequence length="792" mass="86861">MTNQTYSAKSLGGSQAGMVSRWRTLLVATMVAGGLALAAYAQEPTTPPAAGQPAAPQQPATPPKPAPTQAKPPADTNGKTMGGYQVHSMVDLGGRFAEKNGSRAMWATMVNQTTGARVLGQEVQMHTVDPHKTPFFDTLSSSSFGYGGDPYDATYLSFSKGKWYDFGSSFRRSRQYFDYNLLVNSLLGPNQLVPQPNSLHLYNTVRRNTDTLLTVLPVSLFSFRAGYNHNTHEGPSYSTIHQGGDVQENMWFRNATDTWVGGVDYKPFHNTTVSYDQFLVFYKGDTNYHLAPPPFVLPNGQPVTVGVNLLTTSKCGTSGTANYTLAVVNGVVNPFCSGTTTEDQTAPTRTSFPTEQMRFASKVTDKLVMNGRFLYSGGNSRVNSFNQTFIGLNSRTLYREIIDTGALPNGHLANNKRINVNGDFSVRAEINPIVAVSDVVDYWDVRVPGETAWNEFTLKGVATQKGPPVKYGTSMLTPLNDPSLTANTVLNTDSHYLAHKNIGNTALGIFTITPQVKLTGGWRFNNREISLDDDPTLAWHQNWLLIGSVLQPSSMFRLNLNYELMHSSSSGSATTTNTYTREAPNRINDFRARAQIKPAHWISVAAAGILYYAENNDPTVNHKEHNNDFSFNVHVTPRENMGLDVDFAHDSVYSRTDLCYQANPAPPDAVPGGYCTNSASGNTLLGNGLYEAPMTFFNGMFNYAGSKWVGFDVGGRVNHVTGSAEMLNPNMVPGALDSTYWYPYANLIIHIAPKWSWHGDWNRPDYAEAGAPGPAPRNFNGNIFTLGVKHQF</sequence>
<feature type="region of interest" description="Disordered" evidence="1">
    <location>
        <begin position="44"/>
        <end position="84"/>
    </location>
</feature>
<keyword evidence="3" id="KW-1185">Reference proteome</keyword>
<feature type="compositionally biased region" description="Low complexity" evidence="1">
    <location>
        <begin position="48"/>
        <end position="58"/>
    </location>
</feature>
<evidence type="ECO:0000256" key="1">
    <source>
        <dbReference type="SAM" id="MobiDB-lite"/>
    </source>
</evidence>
<proteinExistence type="predicted"/>